<dbReference type="Pfam" id="PF03931">
    <property type="entry name" value="Skp1_POZ"/>
    <property type="match status" value="1"/>
</dbReference>
<name>A0A9J6CSD0_POLVA</name>
<evidence type="ECO:0000256" key="2">
    <source>
        <dbReference type="ARBA" id="ARBA00022786"/>
    </source>
</evidence>
<evidence type="ECO:0000313" key="6">
    <source>
        <dbReference type="EMBL" id="KAG5684796.1"/>
    </source>
</evidence>
<dbReference type="SUPFAM" id="SSF81382">
    <property type="entry name" value="Skp1 dimerisation domain-like"/>
    <property type="match status" value="1"/>
</dbReference>
<evidence type="ECO:0000256" key="1">
    <source>
        <dbReference type="ARBA" id="ARBA00009993"/>
    </source>
</evidence>
<dbReference type="PANTHER" id="PTHR11165">
    <property type="entry name" value="SKP1"/>
    <property type="match status" value="1"/>
</dbReference>
<dbReference type="FunFam" id="3.30.710.10:FF:000026">
    <property type="entry name" value="E3 ubiquitin ligase complex SCF subunit"/>
    <property type="match status" value="1"/>
</dbReference>
<dbReference type="InterPro" id="IPR016897">
    <property type="entry name" value="SKP1"/>
</dbReference>
<dbReference type="AlphaFoldDB" id="A0A9J6CSD0"/>
<dbReference type="Proteomes" id="UP001107558">
    <property type="component" value="Chromosome 1"/>
</dbReference>
<dbReference type="SMART" id="SM00512">
    <property type="entry name" value="Skp1"/>
    <property type="match status" value="1"/>
</dbReference>
<comment type="similarity">
    <text evidence="1 3">Belongs to the SKP1 family.</text>
</comment>
<sequence>MDIDRPSDPQVSVVSSDGTMFHTTLKSILLSGTIKDMIEHIGEGGVENMGAIPLQNVDSKTLEIVIKWIEHHKDNIQPTSEEIKDKTADFIDPWDENFLEMDLDKLYNLITAANYLNIPQLLWLSTRKIAMLIKNRTPQEIRSLFNIEDDWTPQEIEAVQKENQWCEEK</sequence>
<dbReference type="InterPro" id="IPR016072">
    <property type="entry name" value="Skp1_comp_dimer"/>
</dbReference>
<dbReference type="Pfam" id="PF01466">
    <property type="entry name" value="Skp1"/>
    <property type="match status" value="1"/>
</dbReference>
<protein>
    <recommendedName>
        <fullName evidence="8">Skp1-related protein</fullName>
    </recommendedName>
</protein>
<dbReference type="EMBL" id="JADBJN010000001">
    <property type="protein sequence ID" value="KAG5684796.1"/>
    <property type="molecule type" value="Genomic_DNA"/>
</dbReference>
<dbReference type="InterPro" id="IPR011333">
    <property type="entry name" value="SKP1/BTB/POZ_sf"/>
</dbReference>
<dbReference type="InterPro" id="IPR036296">
    <property type="entry name" value="SKP1-like_dim_sf"/>
</dbReference>
<accession>A0A9J6CSD0</accession>
<dbReference type="InterPro" id="IPR016073">
    <property type="entry name" value="Skp1_comp_POZ"/>
</dbReference>
<comment type="pathway">
    <text evidence="3">Protein modification; protein ubiquitination.</text>
</comment>
<keyword evidence="2 3" id="KW-0833">Ubl conjugation pathway</keyword>
<dbReference type="OrthoDB" id="2342932at2759"/>
<keyword evidence="7" id="KW-1185">Reference proteome</keyword>
<evidence type="ECO:0008006" key="8">
    <source>
        <dbReference type="Google" id="ProtNLM"/>
    </source>
</evidence>
<dbReference type="GO" id="GO:0006511">
    <property type="term" value="P:ubiquitin-dependent protein catabolic process"/>
    <property type="evidence" value="ECO:0007669"/>
    <property type="project" value="InterPro"/>
</dbReference>
<reference evidence="6" key="1">
    <citation type="submission" date="2021-03" db="EMBL/GenBank/DDBJ databases">
        <title>Chromosome level genome of the anhydrobiotic midge Polypedilum vanderplanki.</title>
        <authorList>
            <person name="Yoshida Y."/>
            <person name="Kikawada T."/>
            <person name="Gusev O."/>
        </authorList>
    </citation>
    <scope>NUCLEOTIDE SEQUENCE</scope>
    <source>
        <strain evidence="6">NIAS01</strain>
        <tissue evidence="6">Whole body or cell culture</tissue>
    </source>
</reference>
<dbReference type="CDD" id="cd18322">
    <property type="entry name" value="BTB_POZ_SKP1"/>
    <property type="match status" value="1"/>
</dbReference>
<gene>
    <name evidence="6" type="ORF">PVAND_014009</name>
</gene>
<organism evidence="6 7">
    <name type="scientific">Polypedilum vanderplanki</name>
    <name type="common">Sleeping chironomid midge</name>
    <dbReference type="NCBI Taxonomy" id="319348"/>
    <lineage>
        <taxon>Eukaryota</taxon>
        <taxon>Metazoa</taxon>
        <taxon>Ecdysozoa</taxon>
        <taxon>Arthropoda</taxon>
        <taxon>Hexapoda</taxon>
        <taxon>Insecta</taxon>
        <taxon>Pterygota</taxon>
        <taxon>Neoptera</taxon>
        <taxon>Endopterygota</taxon>
        <taxon>Diptera</taxon>
        <taxon>Nematocera</taxon>
        <taxon>Chironomoidea</taxon>
        <taxon>Chironomidae</taxon>
        <taxon>Chironominae</taxon>
        <taxon>Polypedilum</taxon>
        <taxon>Polypedilum</taxon>
    </lineage>
</organism>
<dbReference type="InterPro" id="IPR001232">
    <property type="entry name" value="SKP1-like"/>
</dbReference>
<evidence type="ECO:0000259" key="5">
    <source>
        <dbReference type="Pfam" id="PF03931"/>
    </source>
</evidence>
<evidence type="ECO:0000259" key="4">
    <source>
        <dbReference type="Pfam" id="PF01466"/>
    </source>
</evidence>
<evidence type="ECO:0000313" key="7">
    <source>
        <dbReference type="Proteomes" id="UP001107558"/>
    </source>
</evidence>
<comment type="caution">
    <text evidence="6">The sequence shown here is derived from an EMBL/GenBank/DDBJ whole genome shotgun (WGS) entry which is preliminary data.</text>
</comment>
<proteinExistence type="inferred from homology"/>
<dbReference type="SUPFAM" id="SSF54695">
    <property type="entry name" value="POZ domain"/>
    <property type="match status" value="1"/>
</dbReference>
<dbReference type="Gene3D" id="3.30.710.10">
    <property type="entry name" value="Potassium Channel Kv1.1, Chain A"/>
    <property type="match status" value="1"/>
</dbReference>
<feature type="domain" description="SKP1 component POZ" evidence="5">
    <location>
        <begin position="11"/>
        <end position="74"/>
    </location>
</feature>
<dbReference type="PIRSF" id="PIRSF028729">
    <property type="entry name" value="E3_ubiquit_lig_SCF_Skp"/>
    <property type="match status" value="1"/>
</dbReference>
<evidence type="ECO:0000256" key="3">
    <source>
        <dbReference type="PIRNR" id="PIRNR028729"/>
    </source>
</evidence>
<feature type="domain" description="SKP1 component dimerisation" evidence="4">
    <location>
        <begin position="120"/>
        <end position="166"/>
    </location>
</feature>